<evidence type="ECO:0000313" key="1">
    <source>
        <dbReference type="EMBL" id="QEG97827.1"/>
    </source>
</evidence>
<geneLocation type="plasmid" evidence="1">
    <name>pTiKerr27</name>
</geneLocation>
<sequence length="38" mass="4026">MTANGLSILVRSIRETPLGSHFLDAKRNVVAAGRTEGS</sequence>
<protein>
    <submittedName>
        <fullName evidence="1">Uncharacterized protein</fullName>
    </submittedName>
</protein>
<reference evidence="1" key="1">
    <citation type="journal article" date="2019" name="Genome Biol. Evol.">
        <title>Complete Sequence of Succinamopine Ti-Plasmid pTiEU6 Reveals Its Evolutionary Relatedness with Nopaline-Type Ti-Plasmids.</title>
        <authorList>
            <person name="Shao S."/>
            <person name="van Heusden G.P.H."/>
            <person name="Hooykaas P.J.J."/>
        </authorList>
    </citation>
    <scope>NUCLEOTIDE SEQUENCE</scope>
    <source>
        <strain evidence="1">Kerr27</strain>
        <plasmid evidence="1">pTiKerr27</plasmid>
    </source>
</reference>
<dbReference type="EMBL" id="MK439385">
    <property type="protein sequence ID" value="QEG97827.1"/>
    <property type="molecule type" value="Genomic_DNA"/>
</dbReference>
<gene>
    <name evidence="1" type="ORF">AgrTiKerr27_00097</name>
</gene>
<dbReference type="AlphaFoldDB" id="A0A5B9T1Q7"/>
<accession>A0A5B9T1Q7</accession>
<proteinExistence type="predicted"/>
<name>A0A5B9T1Q7_AGRTU</name>
<organism evidence="1">
    <name type="scientific">Agrobacterium tumefaciens</name>
    <dbReference type="NCBI Taxonomy" id="358"/>
    <lineage>
        <taxon>Bacteria</taxon>
        <taxon>Pseudomonadati</taxon>
        <taxon>Pseudomonadota</taxon>
        <taxon>Alphaproteobacteria</taxon>
        <taxon>Hyphomicrobiales</taxon>
        <taxon>Rhizobiaceae</taxon>
        <taxon>Rhizobium/Agrobacterium group</taxon>
        <taxon>Agrobacterium</taxon>
        <taxon>Agrobacterium tumefaciens complex</taxon>
    </lineage>
</organism>
<keyword evidence="1" id="KW-0614">Plasmid</keyword>